<protein>
    <submittedName>
        <fullName evidence="1">Uncharacterized protein</fullName>
    </submittedName>
</protein>
<dbReference type="OrthoDB" id="9155693at2"/>
<dbReference type="RefSeq" id="WP_115836114.1">
    <property type="nucleotide sequence ID" value="NZ_CP025086.1"/>
</dbReference>
<comment type="caution">
    <text evidence="1">The sequence shown here is derived from an EMBL/GenBank/DDBJ whole genome shotgun (WGS) entry which is preliminary data.</text>
</comment>
<dbReference type="InterPro" id="IPR046163">
    <property type="entry name" value="DUF6165"/>
</dbReference>
<reference evidence="1 2" key="1">
    <citation type="submission" date="2018-08" db="EMBL/GenBank/DDBJ databases">
        <title>Genomic Encyclopedia of Type Strains, Phase IV (KMG-IV): sequencing the most valuable type-strain genomes for metagenomic binning, comparative biology and taxonomic classification.</title>
        <authorList>
            <person name="Goeker M."/>
        </authorList>
    </citation>
    <scope>NUCLEOTIDE SEQUENCE [LARGE SCALE GENOMIC DNA]</scope>
    <source>
        <strain evidence="1 2">BW863</strain>
    </source>
</reference>
<keyword evidence="2" id="KW-1185">Reference proteome</keyword>
<proteinExistence type="predicted"/>
<sequence>MPILVEIAAGELIDKMTILEIKLDRIGEAGKRANVRREYEQLSAVFQTHVPPSDRLAELTAALKDANQELWHIEDDIRERERIKDFGPEFIALARSVYQTNDRRAALKREINTLLLSPIVEEKSYAAY</sequence>
<evidence type="ECO:0000313" key="2">
    <source>
        <dbReference type="Proteomes" id="UP000256900"/>
    </source>
</evidence>
<gene>
    <name evidence="1" type="ORF">DES32_1621</name>
</gene>
<evidence type="ECO:0000313" key="1">
    <source>
        <dbReference type="EMBL" id="REF87982.1"/>
    </source>
</evidence>
<name>A0A3D9YZ50_9HYPH</name>
<dbReference type="Proteomes" id="UP000256900">
    <property type="component" value="Unassembled WGS sequence"/>
</dbReference>
<accession>A0A3D9YZ50</accession>
<dbReference type="AlphaFoldDB" id="A0A3D9YZ50"/>
<organism evidence="1 2">
    <name type="scientific">Methylovirgula ligni</name>
    <dbReference type="NCBI Taxonomy" id="569860"/>
    <lineage>
        <taxon>Bacteria</taxon>
        <taxon>Pseudomonadati</taxon>
        <taxon>Pseudomonadota</taxon>
        <taxon>Alphaproteobacteria</taxon>
        <taxon>Hyphomicrobiales</taxon>
        <taxon>Beijerinckiaceae</taxon>
        <taxon>Methylovirgula</taxon>
    </lineage>
</organism>
<dbReference type="EMBL" id="QUMO01000002">
    <property type="protein sequence ID" value="REF87982.1"/>
    <property type="molecule type" value="Genomic_DNA"/>
</dbReference>
<dbReference type="Pfam" id="PF19662">
    <property type="entry name" value="DUF6165"/>
    <property type="match status" value="1"/>
</dbReference>